<organism evidence="1 2">
    <name type="scientific">Ridgeia piscesae</name>
    <name type="common">Tubeworm</name>
    <dbReference type="NCBI Taxonomy" id="27915"/>
    <lineage>
        <taxon>Eukaryota</taxon>
        <taxon>Metazoa</taxon>
        <taxon>Spiralia</taxon>
        <taxon>Lophotrochozoa</taxon>
        <taxon>Annelida</taxon>
        <taxon>Polychaeta</taxon>
        <taxon>Sedentaria</taxon>
        <taxon>Canalipalpata</taxon>
        <taxon>Sabellida</taxon>
        <taxon>Siboglinidae</taxon>
        <taxon>Ridgeia</taxon>
    </lineage>
</organism>
<comment type="caution">
    <text evidence="1">The sequence shown here is derived from an EMBL/GenBank/DDBJ whole genome shotgun (WGS) entry which is preliminary data.</text>
</comment>
<dbReference type="EMBL" id="JAODUO010000671">
    <property type="protein sequence ID" value="KAK2176290.1"/>
    <property type="molecule type" value="Genomic_DNA"/>
</dbReference>
<name>A0AAD9NN95_RIDPI</name>
<evidence type="ECO:0000313" key="1">
    <source>
        <dbReference type="EMBL" id="KAK2176290.1"/>
    </source>
</evidence>
<accession>A0AAD9NN95</accession>
<keyword evidence="2" id="KW-1185">Reference proteome</keyword>
<protein>
    <submittedName>
        <fullName evidence="1">Uncharacterized protein</fullName>
    </submittedName>
</protein>
<evidence type="ECO:0000313" key="2">
    <source>
        <dbReference type="Proteomes" id="UP001209878"/>
    </source>
</evidence>
<sequence length="102" mass="11561">MERLSALQIPVRLELSEKKNGISLRTHIGTMYFNEGTSPSQVCEHVMKRQNTVTGIWLLQIQKPGAEGGYETVTDKKHCLRDGSQYVAMYYNGPDIFLMLPT</sequence>
<dbReference type="Proteomes" id="UP001209878">
    <property type="component" value="Unassembled WGS sequence"/>
</dbReference>
<reference evidence="1" key="1">
    <citation type="journal article" date="2023" name="Mol. Biol. Evol.">
        <title>Third-Generation Sequencing Reveals the Adaptive Role of the Epigenome in Three Deep-Sea Polychaetes.</title>
        <authorList>
            <person name="Perez M."/>
            <person name="Aroh O."/>
            <person name="Sun Y."/>
            <person name="Lan Y."/>
            <person name="Juniper S.K."/>
            <person name="Young C.R."/>
            <person name="Angers B."/>
            <person name="Qian P.Y."/>
        </authorList>
    </citation>
    <scope>NUCLEOTIDE SEQUENCE</scope>
    <source>
        <strain evidence="1">R07B-5</strain>
    </source>
</reference>
<dbReference type="AlphaFoldDB" id="A0AAD9NN95"/>
<gene>
    <name evidence="1" type="ORF">NP493_672g00013</name>
</gene>
<proteinExistence type="predicted"/>